<dbReference type="InterPro" id="IPR013320">
    <property type="entry name" value="ConA-like_dom_sf"/>
</dbReference>
<evidence type="ECO:0000259" key="3">
    <source>
        <dbReference type="PROSITE" id="PS51762"/>
    </source>
</evidence>
<dbReference type="GO" id="GO:0005975">
    <property type="term" value="P:carbohydrate metabolic process"/>
    <property type="evidence" value="ECO:0007669"/>
    <property type="project" value="InterPro"/>
</dbReference>
<evidence type="ECO:0000313" key="4">
    <source>
        <dbReference type="EMBL" id="TXR56340.1"/>
    </source>
</evidence>
<evidence type="ECO:0000313" key="5">
    <source>
        <dbReference type="Proteomes" id="UP000321234"/>
    </source>
</evidence>
<dbReference type="InterPro" id="IPR000757">
    <property type="entry name" value="Beta-glucanase-like"/>
</dbReference>
<protein>
    <submittedName>
        <fullName evidence="4">Family 16 glycosylhydrolase</fullName>
    </submittedName>
</protein>
<dbReference type="PANTHER" id="PTHR10963:SF55">
    <property type="entry name" value="GLYCOSIDE HYDROLASE FAMILY 16 PROTEIN"/>
    <property type="match status" value="1"/>
</dbReference>
<dbReference type="PROSITE" id="PS51762">
    <property type="entry name" value="GH16_2"/>
    <property type="match status" value="1"/>
</dbReference>
<keyword evidence="2" id="KW-0732">Signal</keyword>
<dbReference type="InterPro" id="IPR008979">
    <property type="entry name" value="Galactose-bd-like_sf"/>
</dbReference>
<accession>A0A5C8ZHJ7</accession>
<evidence type="ECO:0000256" key="2">
    <source>
        <dbReference type="SAM" id="SignalP"/>
    </source>
</evidence>
<keyword evidence="4" id="KW-0378">Hydrolase</keyword>
<dbReference type="RefSeq" id="WP_147926133.1">
    <property type="nucleotide sequence ID" value="NZ_VKAC01000005.1"/>
</dbReference>
<name>A0A5C8ZHJ7_9ACTN</name>
<dbReference type="InterPro" id="IPR050546">
    <property type="entry name" value="Glycosyl_Hydrlase_16"/>
</dbReference>
<comment type="similarity">
    <text evidence="1">Belongs to the glycosyl hydrolase 16 family.</text>
</comment>
<dbReference type="OrthoDB" id="9809583at2"/>
<dbReference type="SUPFAM" id="SSF49785">
    <property type="entry name" value="Galactose-binding domain-like"/>
    <property type="match status" value="1"/>
</dbReference>
<feature type="domain" description="GH16" evidence="3">
    <location>
        <begin position="302"/>
        <end position="559"/>
    </location>
</feature>
<sequence length="559" mass="56759">MRRSALAAVLAAAALVTPLAGAQAAGPTTTATASSGEAAALSDGAPASARLGAEWSASSGDTAPWAQLTFPSARRTASVQVFGSTADASDPAQSTAAALYGTLRFSDGSSVDVPGIAAGAGMPTTVAFTPRWVTWVRLELRRQIASAPVALRELTAYDAGTTPPQWAAPAGSPTYAVTPATASCPSSAAPVAPALAGRLTLACPTPGSSVDAAATVVVGAPAGSQLTAWLSVPSGNALDLPLRRAATATADASGRAVLTADVRRLPQGPFALKVTGTTTAGAALDPLYAQLFRSGGQAASTPSAPAGSSPPAGMTLQYSDDFDAPLSVSASGWGTRYAAVKPEPWGGSQFGDALFADPAWGAGTLATLPGGYLRVRAQPIGVLAPKQTWGQAHAAGILSSQRWGGSGFSAQHGYFEARMLGAPGPGSWPAFWMLNSSSGTGRADGSAAEVDAVELYGHDTDAACHTTHSWGPVKGGQKACQGYPMDWAAEWHTYGVEVGDGDAQFYLDGRRVASLGELSHTDEPFFFMLDLATGGGWPVDLAATGQTTDLYVDWVRVYT</sequence>
<dbReference type="Pfam" id="PF00722">
    <property type="entry name" value="Glyco_hydro_16"/>
    <property type="match status" value="1"/>
</dbReference>
<dbReference type="PANTHER" id="PTHR10963">
    <property type="entry name" value="GLYCOSYL HYDROLASE-RELATED"/>
    <property type="match status" value="1"/>
</dbReference>
<organism evidence="4 5">
    <name type="scientific">Quadrisphaera setariae</name>
    <dbReference type="NCBI Taxonomy" id="2593304"/>
    <lineage>
        <taxon>Bacteria</taxon>
        <taxon>Bacillati</taxon>
        <taxon>Actinomycetota</taxon>
        <taxon>Actinomycetes</taxon>
        <taxon>Kineosporiales</taxon>
        <taxon>Kineosporiaceae</taxon>
        <taxon>Quadrisphaera</taxon>
    </lineage>
</organism>
<dbReference type="GO" id="GO:0004553">
    <property type="term" value="F:hydrolase activity, hydrolyzing O-glycosyl compounds"/>
    <property type="evidence" value="ECO:0007669"/>
    <property type="project" value="InterPro"/>
</dbReference>
<gene>
    <name evidence="4" type="ORF">FMM08_09520</name>
</gene>
<dbReference type="SUPFAM" id="SSF49899">
    <property type="entry name" value="Concanavalin A-like lectins/glucanases"/>
    <property type="match status" value="1"/>
</dbReference>
<feature type="signal peptide" evidence="2">
    <location>
        <begin position="1"/>
        <end position="22"/>
    </location>
</feature>
<dbReference type="Pfam" id="PF24135">
    <property type="entry name" value="DUF7402"/>
    <property type="match status" value="1"/>
</dbReference>
<dbReference type="InterPro" id="IPR055826">
    <property type="entry name" value="DUF7402"/>
</dbReference>
<dbReference type="EMBL" id="VKAC01000005">
    <property type="protein sequence ID" value="TXR56340.1"/>
    <property type="molecule type" value="Genomic_DNA"/>
</dbReference>
<dbReference type="AlphaFoldDB" id="A0A5C8ZHJ7"/>
<comment type="caution">
    <text evidence="4">The sequence shown here is derived from an EMBL/GenBank/DDBJ whole genome shotgun (WGS) entry which is preliminary data.</text>
</comment>
<reference evidence="4 5" key="1">
    <citation type="submission" date="2019-07" db="EMBL/GenBank/DDBJ databases">
        <title>Quadrisphaera sp. strain DD2A genome sequencing and assembly.</title>
        <authorList>
            <person name="Kim I."/>
        </authorList>
    </citation>
    <scope>NUCLEOTIDE SEQUENCE [LARGE SCALE GENOMIC DNA]</scope>
    <source>
        <strain evidence="4 5">DD2A</strain>
    </source>
</reference>
<dbReference type="Proteomes" id="UP000321234">
    <property type="component" value="Unassembled WGS sequence"/>
</dbReference>
<feature type="chain" id="PRO_5039542671" evidence="2">
    <location>
        <begin position="23"/>
        <end position="559"/>
    </location>
</feature>
<keyword evidence="5" id="KW-1185">Reference proteome</keyword>
<evidence type="ECO:0000256" key="1">
    <source>
        <dbReference type="ARBA" id="ARBA00006865"/>
    </source>
</evidence>
<dbReference type="Gene3D" id="2.60.120.200">
    <property type="match status" value="1"/>
</dbReference>
<dbReference type="CDD" id="cd08023">
    <property type="entry name" value="GH16_laminarinase_like"/>
    <property type="match status" value="1"/>
</dbReference>
<proteinExistence type="inferred from homology"/>